<accession>A0A6C0H810</accession>
<dbReference type="EMBL" id="MN739893">
    <property type="protein sequence ID" value="QHT76275.1"/>
    <property type="molecule type" value="Genomic_DNA"/>
</dbReference>
<dbReference type="AlphaFoldDB" id="A0A6C0H810"/>
<feature type="transmembrane region" description="Helical" evidence="1">
    <location>
        <begin position="37"/>
        <end position="59"/>
    </location>
</feature>
<feature type="transmembrane region" description="Helical" evidence="1">
    <location>
        <begin position="6"/>
        <end position="25"/>
    </location>
</feature>
<keyword evidence="1" id="KW-0812">Transmembrane</keyword>
<sequence>MNVLVLAAITIFLCLEQYSLYNNITSRRKELTVKQRAYVLSIKAAVSMLLIGLFYNYRWYQAGFDLNLYKNNLTISDHIIQQIAILSFSSYLLMDSIIGHYHYHKYMRVLSGYLHHFVYLCINALALWTGEYPFFLLYMLEELPTVFLSIGSYNQRYRKDYTFGITFLLTRIVFHAFLIYKMYQNGSRLVSGLALLVLTLHVYWLYGWLKKYYWKTTVTTSKQSKTKQH</sequence>
<feature type="transmembrane region" description="Helical" evidence="1">
    <location>
        <begin position="79"/>
        <end position="98"/>
    </location>
</feature>
<protein>
    <recommendedName>
        <fullName evidence="3">TLC domain-containing protein</fullName>
    </recommendedName>
</protein>
<feature type="transmembrane region" description="Helical" evidence="1">
    <location>
        <begin position="110"/>
        <end position="129"/>
    </location>
</feature>
<evidence type="ECO:0000313" key="2">
    <source>
        <dbReference type="EMBL" id="QHT76275.1"/>
    </source>
</evidence>
<evidence type="ECO:0008006" key="3">
    <source>
        <dbReference type="Google" id="ProtNLM"/>
    </source>
</evidence>
<feature type="transmembrane region" description="Helical" evidence="1">
    <location>
        <begin position="189"/>
        <end position="206"/>
    </location>
</feature>
<organism evidence="2">
    <name type="scientific">viral metagenome</name>
    <dbReference type="NCBI Taxonomy" id="1070528"/>
    <lineage>
        <taxon>unclassified sequences</taxon>
        <taxon>metagenomes</taxon>
        <taxon>organismal metagenomes</taxon>
    </lineage>
</organism>
<name>A0A6C0H810_9ZZZZ</name>
<evidence type="ECO:0000256" key="1">
    <source>
        <dbReference type="SAM" id="Phobius"/>
    </source>
</evidence>
<feature type="transmembrane region" description="Helical" evidence="1">
    <location>
        <begin position="161"/>
        <end position="183"/>
    </location>
</feature>
<keyword evidence="1" id="KW-1133">Transmembrane helix</keyword>
<reference evidence="2" key="1">
    <citation type="journal article" date="2020" name="Nature">
        <title>Giant virus diversity and host interactions through global metagenomics.</title>
        <authorList>
            <person name="Schulz F."/>
            <person name="Roux S."/>
            <person name="Paez-Espino D."/>
            <person name="Jungbluth S."/>
            <person name="Walsh D.A."/>
            <person name="Denef V.J."/>
            <person name="McMahon K.D."/>
            <person name="Konstantinidis K.T."/>
            <person name="Eloe-Fadrosh E.A."/>
            <person name="Kyrpides N.C."/>
            <person name="Woyke T."/>
        </authorList>
    </citation>
    <scope>NUCLEOTIDE SEQUENCE</scope>
    <source>
        <strain evidence="2">GVMAG-M-3300023179-73</strain>
    </source>
</reference>
<proteinExistence type="predicted"/>
<keyword evidence="1" id="KW-0472">Membrane</keyword>
<feature type="transmembrane region" description="Helical" evidence="1">
    <location>
        <begin position="135"/>
        <end position="154"/>
    </location>
</feature>